<accession>A0A1W1BM88</accession>
<keyword evidence="1" id="KW-0472">Membrane</keyword>
<name>A0A1W1BM88_9ZZZZ</name>
<proteinExistence type="predicted"/>
<reference evidence="2" key="1">
    <citation type="submission" date="2016-10" db="EMBL/GenBank/DDBJ databases">
        <authorList>
            <person name="de Groot N.N."/>
        </authorList>
    </citation>
    <scope>NUCLEOTIDE SEQUENCE</scope>
</reference>
<evidence type="ECO:0000256" key="1">
    <source>
        <dbReference type="SAM" id="Phobius"/>
    </source>
</evidence>
<gene>
    <name evidence="2" type="ORF">MNB_SM-4-1710</name>
</gene>
<evidence type="ECO:0000313" key="2">
    <source>
        <dbReference type="EMBL" id="SFV54571.1"/>
    </source>
</evidence>
<dbReference type="AlphaFoldDB" id="A0A1W1BM88"/>
<protein>
    <submittedName>
        <fullName evidence="2">Uncharacterized protein</fullName>
    </submittedName>
</protein>
<sequence length="132" mass="15556">MQTKDIPLHDIKPLIEIQEYSLYSFIALVLVVSIIILGLIYFVYKYIKNRNSFNIRAEHLKLLKVCNLNDTKKAAYEITLYGATFSTDNQENQRTYETLVEELETYKYKKNVESFNEETKRSIENYIGILDV</sequence>
<keyword evidence="1" id="KW-0812">Transmembrane</keyword>
<feature type="transmembrane region" description="Helical" evidence="1">
    <location>
        <begin position="20"/>
        <end position="44"/>
    </location>
</feature>
<dbReference type="EMBL" id="FPHF01000028">
    <property type="protein sequence ID" value="SFV54571.1"/>
    <property type="molecule type" value="Genomic_DNA"/>
</dbReference>
<keyword evidence="1" id="KW-1133">Transmembrane helix</keyword>
<organism evidence="2">
    <name type="scientific">hydrothermal vent metagenome</name>
    <dbReference type="NCBI Taxonomy" id="652676"/>
    <lineage>
        <taxon>unclassified sequences</taxon>
        <taxon>metagenomes</taxon>
        <taxon>ecological metagenomes</taxon>
    </lineage>
</organism>